<accession>M0NEV1</accession>
<comment type="caution">
    <text evidence="2">The sequence shown here is derived from an EMBL/GenBank/DDBJ whole genome shotgun (WGS) entry which is preliminary data.</text>
</comment>
<reference evidence="2 3" key="1">
    <citation type="journal article" date="2014" name="PLoS Genet.">
        <title>Phylogenetically driven sequencing of extremely halophilic archaea reveals strategies for static and dynamic osmo-response.</title>
        <authorList>
            <person name="Becker E.A."/>
            <person name="Seitzer P.M."/>
            <person name="Tritt A."/>
            <person name="Larsen D."/>
            <person name="Krusor M."/>
            <person name="Yao A.I."/>
            <person name="Wu D."/>
            <person name="Madern D."/>
            <person name="Eisen J.A."/>
            <person name="Darling A.E."/>
            <person name="Facciotti M.T."/>
        </authorList>
    </citation>
    <scope>NUCLEOTIDE SEQUENCE [LARGE SCALE GENOMIC DNA]</scope>
    <source>
        <strain evidence="2 3">JCM 13552</strain>
    </source>
</reference>
<evidence type="ECO:0000313" key="2">
    <source>
        <dbReference type="EMBL" id="EMA56381.1"/>
    </source>
</evidence>
<organism evidence="2 3">
    <name type="scientific">Halococcus thailandensis JCM 13552</name>
    <dbReference type="NCBI Taxonomy" id="1227457"/>
    <lineage>
        <taxon>Archaea</taxon>
        <taxon>Methanobacteriati</taxon>
        <taxon>Methanobacteriota</taxon>
        <taxon>Stenosarchaea group</taxon>
        <taxon>Halobacteria</taxon>
        <taxon>Halobacteriales</taxon>
        <taxon>Halococcaceae</taxon>
        <taxon>Halococcus</taxon>
    </lineage>
</organism>
<dbReference type="InterPro" id="IPR002744">
    <property type="entry name" value="MIP18-like"/>
</dbReference>
<dbReference type="Gene3D" id="3.30.300.130">
    <property type="entry name" value="Fe-S cluster assembly (FSCA)"/>
    <property type="match status" value="1"/>
</dbReference>
<feature type="domain" description="MIP18 family-like" evidence="1">
    <location>
        <begin position="10"/>
        <end position="81"/>
    </location>
</feature>
<dbReference type="RefSeq" id="WP_007737313.1">
    <property type="nucleotide sequence ID" value="NZ_AOMF01000052.1"/>
</dbReference>
<dbReference type="Pfam" id="PF01883">
    <property type="entry name" value="FeS_assembly_P"/>
    <property type="match status" value="1"/>
</dbReference>
<dbReference type="STRING" id="1227457.C451_02587"/>
<dbReference type="Proteomes" id="UP000011680">
    <property type="component" value="Unassembled WGS sequence"/>
</dbReference>
<sequence>MATTAQPSVETIRTRLARVDDPELDESIVDLDYIESLTINESEVTVTLVLPTAWCSPAFAWMMATGARDELESLPRVTTATIRLEDHMHQEEINRGVNERLEFEEVFEDADDDIEAVRRTLAEKVRMSRQYRAIGALREAGLEDDQVVELTRDAIDLGDEDEAGADSDTVVVYLADGAFGVSVPAEPIIEYLQKATEVDIVTQPTDRVFATAEADPIAPEELDRIQHRARLTGATVTGQGTICEGLNRARNL</sequence>
<dbReference type="AlphaFoldDB" id="M0NEV1"/>
<keyword evidence="3" id="KW-1185">Reference proteome</keyword>
<name>M0NEV1_9EURY</name>
<protein>
    <recommendedName>
        <fullName evidence="1">MIP18 family-like domain-containing protein</fullName>
    </recommendedName>
</protein>
<gene>
    <name evidence="2" type="ORF">C451_02587</name>
</gene>
<dbReference type="PATRIC" id="fig|1227457.3.peg.456"/>
<dbReference type="eggNOG" id="arCOG01852">
    <property type="taxonomic scope" value="Archaea"/>
</dbReference>
<evidence type="ECO:0000259" key="1">
    <source>
        <dbReference type="Pfam" id="PF01883"/>
    </source>
</evidence>
<dbReference type="EMBL" id="AOMF01000052">
    <property type="protein sequence ID" value="EMA56381.1"/>
    <property type="molecule type" value="Genomic_DNA"/>
</dbReference>
<proteinExistence type="predicted"/>
<dbReference type="InterPro" id="IPR034904">
    <property type="entry name" value="FSCA_dom_sf"/>
</dbReference>
<evidence type="ECO:0000313" key="3">
    <source>
        <dbReference type="Proteomes" id="UP000011680"/>
    </source>
</evidence>
<dbReference type="SUPFAM" id="SSF117916">
    <property type="entry name" value="Fe-S cluster assembly (FSCA) domain-like"/>
    <property type="match status" value="1"/>
</dbReference>
<dbReference type="OrthoDB" id="37162at2157"/>